<dbReference type="AlphaFoldDB" id="A0A109W2A9"/>
<keyword evidence="2" id="KW-0479">Metal-binding</keyword>
<evidence type="ECO:0000256" key="2">
    <source>
        <dbReference type="ARBA" id="ARBA00022723"/>
    </source>
</evidence>
<dbReference type="Proteomes" id="UP000065220">
    <property type="component" value="Chromosome"/>
</dbReference>
<evidence type="ECO:0000259" key="6">
    <source>
        <dbReference type="Pfam" id="PF26343"/>
    </source>
</evidence>
<accession>A0A109W2A9</accession>
<keyword evidence="8" id="KW-1185">Reference proteome</keyword>
<gene>
    <name evidence="7" type="ORF">AXF14_03750</name>
</gene>
<dbReference type="InterPro" id="IPR029060">
    <property type="entry name" value="PIN-like_dom_sf"/>
</dbReference>
<organism evidence="7 8">
    <name type="scientific">Actinomyces radicidentis</name>
    <dbReference type="NCBI Taxonomy" id="111015"/>
    <lineage>
        <taxon>Bacteria</taxon>
        <taxon>Bacillati</taxon>
        <taxon>Actinomycetota</taxon>
        <taxon>Actinomycetes</taxon>
        <taxon>Actinomycetales</taxon>
        <taxon>Actinomycetaceae</taxon>
        <taxon>Actinomyces</taxon>
    </lineage>
</organism>
<feature type="domain" description="PIN" evidence="5">
    <location>
        <begin position="6"/>
        <end position="112"/>
    </location>
</feature>
<sequence>MARFSALLDACVLVPVALADTLLRVAEQGLYRSLWSARILDETVAAIEEVHPDLQAGAARRRTDLMDRAFQDASVSGWDGLLSALSLPDPDDAHVLAAAIVGRADVIVTLNLKDFPQTALEPYEIRAIGPDEFLLDQLDLAPDLVLEAVRRQAEDSRRPPVDLNALLEHLARCGVPQFAAAARARQWRIADR</sequence>
<dbReference type="GO" id="GO:0004518">
    <property type="term" value="F:nuclease activity"/>
    <property type="evidence" value="ECO:0007669"/>
    <property type="project" value="UniProtKB-KW"/>
</dbReference>
<evidence type="ECO:0000256" key="4">
    <source>
        <dbReference type="ARBA" id="ARBA00022842"/>
    </source>
</evidence>
<dbReference type="GO" id="GO:0016787">
    <property type="term" value="F:hydrolase activity"/>
    <property type="evidence" value="ECO:0007669"/>
    <property type="project" value="UniProtKB-KW"/>
</dbReference>
<dbReference type="InterPro" id="IPR002716">
    <property type="entry name" value="PIN_dom"/>
</dbReference>
<proteinExistence type="predicted"/>
<dbReference type="Pfam" id="PF26343">
    <property type="entry name" value="VapC50_C"/>
    <property type="match status" value="1"/>
</dbReference>
<keyword evidence="1" id="KW-0540">Nuclease</keyword>
<evidence type="ECO:0000259" key="5">
    <source>
        <dbReference type="Pfam" id="PF13470"/>
    </source>
</evidence>
<evidence type="ECO:0000256" key="3">
    <source>
        <dbReference type="ARBA" id="ARBA00022801"/>
    </source>
</evidence>
<dbReference type="InterPro" id="IPR058652">
    <property type="entry name" value="VapC50_C"/>
</dbReference>
<dbReference type="KEGG" id="ard:AXF14_03750"/>
<protein>
    <submittedName>
        <fullName evidence="7">Toxin PIN</fullName>
    </submittedName>
</protein>
<dbReference type="GO" id="GO:0046872">
    <property type="term" value="F:metal ion binding"/>
    <property type="evidence" value="ECO:0007669"/>
    <property type="project" value="UniProtKB-KW"/>
</dbReference>
<name>A0A109W2A9_ACTRD</name>
<evidence type="ECO:0000256" key="1">
    <source>
        <dbReference type="ARBA" id="ARBA00022722"/>
    </source>
</evidence>
<keyword evidence="4" id="KW-0460">Magnesium</keyword>
<dbReference type="EMBL" id="CP014228">
    <property type="protein sequence ID" value="AMD86871.1"/>
    <property type="molecule type" value="Genomic_DNA"/>
</dbReference>
<dbReference type="RefSeq" id="WP_067940951.1">
    <property type="nucleotide sequence ID" value="NZ_CP014228.1"/>
</dbReference>
<feature type="domain" description="VapC50 C-terminal" evidence="6">
    <location>
        <begin position="130"/>
        <end position="184"/>
    </location>
</feature>
<reference evidence="8" key="1">
    <citation type="submission" date="2016-02" db="EMBL/GenBank/DDBJ databases">
        <authorList>
            <person name="Holder M.E."/>
            <person name="Ajami N.J."/>
            <person name="Petrosino J.F."/>
        </authorList>
    </citation>
    <scope>NUCLEOTIDE SEQUENCE [LARGE SCALE GENOMIC DNA]</scope>
    <source>
        <strain evidence="8">CCUG 36733</strain>
    </source>
</reference>
<dbReference type="SUPFAM" id="SSF88723">
    <property type="entry name" value="PIN domain-like"/>
    <property type="match status" value="1"/>
</dbReference>
<dbReference type="STRING" id="111015.AXF14_03750"/>
<evidence type="ECO:0000313" key="8">
    <source>
        <dbReference type="Proteomes" id="UP000065220"/>
    </source>
</evidence>
<evidence type="ECO:0000313" key="7">
    <source>
        <dbReference type="EMBL" id="AMD86871.1"/>
    </source>
</evidence>
<keyword evidence="3" id="KW-0378">Hydrolase</keyword>
<dbReference type="OrthoDB" id="113459at2"/>
<dbReference type="Pfam" id="PF13470">
    <property type="entry name" value="PIN_3"/>
    <property type="match status" value="1"/>
</dbReference>